<dbReference type="KEGG" id="drm:Dred_2624"/>
<dbReference type="RefSeq" id="WP_011878932.1">
    <property type="nucleotide sequence ID" value="NC_009253.1"/>
</dbReference>
<evidence type="ECO:0000256" key="1">
    <source>
        <dbReference type="ARBA" id="ARBA00023015"/>
    </source>
</evidence>
<evidence type="ECO:0000256" key="2">
    <source>
        <dbReference type="ARBA" id="ARBA00023125"/>
    </source>
</evidence>
<sequence>MVETTFDILKFSERLKELMENSNYNTYSLAEAVFLTPGTISKYVNAKMEPKRNTIELLAKHFQVNPAWLMGYDVDKWLDGQAPKAKTIPFIKSANYADNEIDGYEVVSSSEEIDLSFLVQDNSMINARIFEGDIAYISKQSTVENGEIAAVVIDGAITLKRLYMMDNSIVLHSENPTIPDKVLSKKDKKDITILGKVTSVKFKVR</sequence>
<dbReference type="Pfam" id="PF00717">
    <property type="entry name" value="Peptidase_S24"/>
    <property type="match status" value="1"/>
</dbReference>
<dbReference type="PANTHER" id="PTHR40661">
    <property type="match status" value="1"/>
</dbReference>
<dbReference type="SUPFAM" id="SSF51306">
    <property type="entry name" value="LexA/Signal peptidase"/>
    <property type="match status" value="1"/>
</dbReference>
<dbReference type="Proteomes" id="UP000001556">
    <property type="component" value="Chromosome"/>
</dbReference>
<dbReference type="PANTHER" id="PTHR40661:SF1">
    <property type="entry name" value="HTH CRO_C1-TYPE DOMAIN-CONTAINING PROTEIN"/>
    <property type="match status" value="1"/>
</dbReference>
<evidence type="ECO:0000256" key="3">
    <source>
        <dbReference type="ARBA" id="ARBA00023163"/>
    </source>
</evidence>
<evidence type="ECO:0000259" key="4">
    <source>
        <dbReference type="PROSITE" id="PS50943"/>
    </source>
</evidence>
<dbReference type="CDD" id="cd00093">
    <property type="entry name" value="HTH_XRE"/>
    <property type="match status" value="1"/>
</dbReference>
<dbReference type="CDD" id="cd06529">
    <property type="entry name" value="S24_LexA-like"/>
    <property type="match status" value="1"/>
</dbReference>
<dbReference type="SUPFAM" id="SSF47413">
    <property type="entry name" value="lambda repressor-like DNA-binding domains"/>
    <property type="match status" value="1"/>
</dbReference>
<keyword evidence="6" id="KW-1185">Reference proteome</keyword>
<feature type="domain" description="HTH cro/C1-type" evidence="4">
    <location>
        <begin position="15"/>
        <end position="69"/>
    </location>
</feature>
<dbReference type="InterPro" id="IPR001387">
    <property type="entry name" value="Cro/C1-type_HTH"/>
</dbReference>
<dbReference type="STRING" id="349161.Dred_2624"/>
<keyword evidence="2" id="KW-0238">DNA-binding</keyword>
<dbReference type="PROSITE" id="PS50943">
    <property type="entry name" value="HTH_CROC1"/>
    <property type="match status" value="1"/>
</dbReference>
<accession>A4J7T1</accession>
<dbReference type="Pfam" id="PF13443">
    <property type="entry name" value="HTH_26"/>
    <property type="match status" value="1"/>
</dbReference>
<proteinExistence type="predicted"/>
<keyword evidence="1" id="KW-0805">Transcription regulation</keyword>
<dbReference type="InterPro" id="IPR015927">
    <property type="entry name" value="Peptidase_S24_S26A/B/C"/>
</dbReference>
<evidence type="ECO:0000313" key="6">
    <source>
        <dbReference type="Proteomes" id="UP000001556"/>
    </source>
</evidence>
<dbReference type="eggNOG" id="COG1974">
    <property type="taxonomic scope" value="Bacteria"/>
</dbReference>
<gene>
    <name evidence="5" type="ordered locus">Dred_2624</name>
</gene>
<name>A4J7T1_DESRM</name>
<evidence type="ECO:0000313" key="5">
    <source>
        <dbReference type="EMBL" id="ABO51134.1"/>
    </source>
</evidence>
<dbReference type="SMART" id="SM00530">
    <property type="entry name" value="HTH_XRE"/>
    <property type="match status" value="1"/>
</dbReference>
<dbReference type="InterPro" id="IPR010982">
    <property type="entry name" value="Lambda_DNA-bd_dom_sf"/>
</dbReference>
<dbReference type="InterPro" id="IPR039418">
    <property type="entry name" value="LexA-like"/>
</dbReference>
<keyword evidence="3" id="KW-0804">Transcription</keyword>
<reference evidence="5 6" key="1">
    <citation type="submission" date="2007-03" db="EMBL/GenBank/DDBJ databases">
        <title>Complete sequence of Desulfotomaculum reducens MI-1.</title>
        <authorList>
            <consortium name="US DOE Joint Genome Institute"/>
            <person name="Copeland A."/>
            <person name="Lucas S."/>
            <person name="Lapidus A."/>
            <person name="Barry K."/>
            <person name="Detter J.C."/>
            <person name="Glavina del Rio T."/>
            <person name="Hammon N."/>
            <person name="Israni S."/>
            <person name="Dalin E."/>
            <person name="Tice H."/>
            <person name="Pitluck S."/>
            <person name="Sims D."/>
            <person name="Brettin T."/>
            <person name="Bruce D."/>
            <person name="Han C."/>
            <person name="Tapia R."/>
            <person name="Schmutz J."/>
            <person name="Larimer F."/>
            <person name="Land M."/>
            <person name="Hauser L."/>
            <person name="Kyrpides N."/>
            <person name="Kim E."/>
            <person name="Tebo B.M."/>
            <person name="Richardson P."/>
        </authorList>
    </citation>
    <scope>NUCLEOTIDE SEQUENCE [LARGE SCALE GENOMIC DNA]</scope>
    <source>
        <strain evidence="5 6">MI-1</strain>
    </source>
</reference>
<dbReference type="GO" id="GO:0003677">
    <property type="term" value="F:DNA binding"/>
    <property type="evidence" value="ECO:0007669"/>
    <property type="project" value="UniProtKB-KW"/>
</dbReference>
<organism evidence="5 6">
    <name type="scientific">Desulforamulus reducens (strain ATCC BAA-1160 / DSM 100696 / MI-1)</name>
    <name type="common">Desulfotomaculum reducens</name>
    <dbReference type="NCBI Taxonomy" id="349161"/>
    <lineage>
        <taxon>Bacteria</taxon>
        <taxon>Bacillati</taxon>
        <taxon>Bacillota</taxon>
        <taxon>Clostridia</taxon>
        <taxon>Eubacteriales</taxon>
        <taxon>Peptococcaceae</taxon>
        <taxon>Desulforamulus</taxon>
    </lineage>
</organism>
<dbReference type="InterPro" id="IPR036286">
    <property type="entry name" value="LexA/Signal_pep-like_sf"/>
</dbReference>
<dbReference type="Gene3D" id="2.10.109.10">
    <property type="entry name" value="Umud Fragment, subunit A"/>
    <property type="match status" value="1"/>
</dbReference>
<dbReference type="EMBL" id="CP000612">
    <property type="protein sequence ID" value="ABO51134.1"/>
    <property type="molecule type" value="Genomic_DNA"/>
</dbReference>
<dbReference type="MEROPS" id="S24.001"/>
<dbReference type="HOGENOM" id="CLU_066192_1_1_9"/>
<protein>
    <submittedName>
        <fullName evidence="5">Putative prophage repressor</fullName>
    </submittedName>
</protein>
<dbReference type="AlphaFoldDB" id="A4J7T1"/>
<dbReference type="Gene3D" id="1.10.260.40">
    <property type="entry name" value="lambda repressor-like DNA-binding domains"/>
    <property type="match status" value="1"/>
</dbReference>